<gene>
    <name evidence="4" type="ORF">PPYR_00103</name>
</gene>
<reference evidence="3" key="1">
    <citation type="journal article" date="2016" name="Sci. Rep.">
        <title>Molecular characterization of firefly nuptial gifts: a multi-omics approach sheds light on postcopulatory sexual selection.</title>
        <authorList>
            <person name="Al-Wathiqui N."/>
            <person name="Fallon T.R."/>
            <person name="South A."/>
            <person name="Weng J.K."/>
            <person name="Lewis S.M."/>
        </authorList>
    </citation>
    <scope>NUCLEOTIDE SEQUENCE</scope>
</reference>
<evidence type="ECO:0000313" key="3">
    <source>
        <dbReference type="EMBL" id="JAV57318.1"/>
    </source>
</evidence>
<dbReference type="EMBL" id="GEZM01090243">
    <property type="protein sequence ID" value="JAV57318.1"/>
    <property type="molecule type" value="Transcribed_RNA"/>
</dbReference>
<evidence type="ECO:0000256" key="1">
    <source>
        <dbReference type="PROSITE-ProRule" id="PRU00042"/>
    </source>
</evidence>
<evidence type="ECO:0000313" key="4">
    <source>
        <dbReference type="EMBL" id="KAB0803133.1"/>
    </source>
</evidence>
<dbReference type="InParanoid" id="A0A1Y1KA42"/>
<dbReference type="PROSITE" id="PS00028">
    <property type="entry name" value="ZINC_FINGER_C2H2_1"/>
    <property type="match status" value="2"/>
</dbReference>
<dbReference type="EMBL" id="VVIM01000001">
    <property type="protein sequence ID" value="KAB0803133.1"/>
    <property type="molecule type" value="Genomic_DNA"/>
</dbReference>
<keyword evidence="1" id="KW-0862">Zinc</keyword>
<organism evidence="3">
    <name type="scientific">Photinus pyralis</name>
    <name type="common">Common eastern firefly</name>
    <name type="synonym">Lampyris pyralis</name>
    <dbReference type="NCBI Taxonomy" id="7054"/>
    <lineage>
        <taxon>Eukaryota</taxon>
        <taxon>Metazoa</taxon>
        <taxon>Ecdysozoa</taxon>
        <taxon>Arthropoda</taxon>
        <taxon>Hexapoda</taxon>
        <taxon>Insecta</taxon>
        <taxon>Pterygota</taxon>
        <taxon>Neoptera</taxon>
        <taxon>Endopterygota</taxon>
        <taxon>Coleoptera</taxon>
        <taxon>Polyphaga</taxon>
        <taxon>Elateriformia</taxon>
        <taxon>Elateroidea</taxon>
        <taxon>Lampyridae</taxon>
        <taxon>Lampyrinae</taxon>
        <taxon>Photinus</taxon>
    </lineage>
</organism>
<reference evidence="4" key="3">
    <citation type="submission" date="2019-08" db="EMBL/GenBank/DDBJ databases">
        <authorList>
            <consortium name="Photinus pyralis genome working group"/>
            <person name="Fallon T.R."/>
            <person name="Sander Lower S.E."/>
            <person name="Weng J.-K."/>
        </authorList>
    </citation>
    <scope>NUCLEOTIDE SEQUENCE</scope>
    <source>
        <strain evidence="4">1611_PpyrPB1</strain>
        <tissue evidence="4">Whole body</tissue>
    </source>
</reference>
<keyword evidence="1" id="KW-0479">Metal-binding</keyword>
<dbReference type="Gene3D" id="3.30.160.60">
    <property type="entry name" value="Classic Zinc Finger"/>
    <property type="match status" value="1"/>
</dbReference>
<keyword evidence="1" id="KW-0863">Zinc-finger</keyword>
<dbReference type="Proteomes" id="UP000327044">
    <property type="component" value="Unassembled WGS sequence"/>
</dbReference>
<sequence>MICFSCKKSFDTLYILIRHFKLQHGFKTNSNYTCLEGLCSQSFTNLSSFKRHIHIKHGIATVVDTPDHKRSIPHFEKQTNAVISQALDNESISCSNTESNTSIEDLNEHQNLEQYLTSITKFSANFTLSLHNKNNFAKKDVFFIQEMVTECLLKPIIDLINAILSKKITHYPKYDFDLHELLERLKNPFQFCNTDYKLNMWLYKNNLAGDVLQYTIDNRVIPTFRQGEAVYAEKKVCGIKMPLTFQMKKIFSEHNNLQKTLDCISNIKCSNDNTITSFIQGKLWPEKVKHVSNDAVAIPYFLYADDFEVNNPLGSHCSPITALYYSFPIFFNNSKLENIFLAGLIESAHVKSFGNNECLKTLVDEIIILERDGITINLSGKDIKVYFMLGLVLGDNLGLNSLLDFAKSFSSNYYCRFCKMHKKQCQVACKEDPALMRKPEQYDLNFKSSIENLEYGVQQKSIFNNIPSFHVTTNFAVDIMHDLFEGICHYNLCHIINYYINKLKIFNLEQLNQRKQLINYGRYDVGNISQPINAVHLQNQRLKMSASEMMTFLHYFTFIIGEFVPHQDPVWDFLLDFLQIVDILLAHSISDERIALLRVLIQKNLSSYVSLFKDTLKPKHHFLLHYPMIIKNSGPPRQYWCFRFESKHRELKTYAHVINSRVNLPLSIAKKYELKFAHLFLHSSTTEQVSIIFDKSPSKSNYLDFIYQTLDKDTILCYSEICYKGFVYRTDDFFSSYCGNVVLEQIKEFVSDTNTNKVYIICKELEVNYNAHYDAYMVMGEKDLKIMNINSLSGPPLTCCQLADGKSYVRLKEYFS</sequence>
<dbReference type="EMBL" id="GEZM01090244">
    <property type="protein sequence ID" value="JAV57315.1"/>
    <property type="molecule type" value="Transcribed_RNA"/>
</dbReference>
<name>A0A1Y1KA42_PHOPY</name>
<accession>A0A1Y1KA42</accession>
<evidence type="ECO:0000313" key="5">
    <source>
        <dbReference type="Proteomes" id="UP000327044"/>
    </source>
</evidence>
<keyword evidence="5" id="KW-1185">Reference proteome</keyword>
<dbReference type="PANTHER" id="PTHR31912:SF34">
    <property type="entry name" value="NOTOCHORD-RELATED PROTEIN"/>
    <property type="match status" value="1"/>
</dbReference>
<proteinExistence type="predicted"/>
<feature type="domain" description="C2H2-type" evidence="2">
    <location>
        <begin position="32"/>
        <end position="57"/>
    </location>
</feature>
<dbReference type="SMART" id="SM00355">
    <property type="entry name" value="ZnF_C2H2"/>
    <property type="match status" value="2"/>
</dbReference>
<dbReference type="AlphaFoldDB" id="A0A1Y1KA42"/>
<protein>
    <recommendedName>
        <fullName evidence="2">C2H2-type domain-containing protein</fullName>
    </recommendedName>
</protein>
<reference evidence="4 5" key="2">
    <citation type="journal article" date="2018" name="Elife">
        <title>Firefly genomes illuminate parallel origins of bioluminescence in beetles.</title>
        <authorList>
            <person name="Fallon T.R."/>
            <person name="Lower S.E."/>
            <person name="Chang C.H."/>
            <person name="Bessho-Uehara M."/>
            <person name="Martin G.J."/>
            <person name="Bewick A.J."/>
            <person name="Behringer M."/>
            <person name="Debat H.J."/>
            <person name="Wong I."/>
            <person name="Day J.C."/>
            <person name="Suvorov A."/>
            <person name="Silva C.J."/>
            <person name="Stanger-Hall K.F."/>
            <person name="Hall D.W."/>
            <person name="Schmitz R.J."/>
            <person name="Nelson D.R."/>
            <person name="Lewis S.M."/>
            <person name="Shigenobu S."/>
            <person name="Bybee S.M."/>
            <person name="Larracuente A.M."/>
            <person name="Oba Y."/>
            <person name="Weng J.K."/>
        </authorList>
    </citation>
    <scope>NUCLEOTIDE SEQUENCE [LARGE SCALE GENOMIC DNA]</scope>
    <source>
        <strain evidence="4">1611_PpyrPB1</strain>
        <tissue evidence="4">Whole body</tissue>
    </source>
</reference>
<dbReference type="PANTHER" id="PTHR31912">
    <property type="entry name" value="IP13529P"/>
    <property type="match status" value="1"/>
</dbReference>
<evidence type="ECO:0000259" key="2">
    <source>
        <dbReference type="PROSITE" id="PS50157"/>
    </source>
</evidence>
<dbReference type="GO" id="GO:0008270">
    <property type="term" value="F:zinc ion binding"/>
    <property type="evidence" value="ECO:0007669"/>
    <property type="project" value="UniProtKB-KW"/>
</dbReference>
<dbReference type="PROSITE" id="PS50157">
    <property type="entry name" value="ZINC_FINGER_C2H2_2"/>
    <property type="match status" value="1"/>
</dbReference>
<dbReference type="InterPro" id="IPR013087">
    <property type="entry name" value="Znf_C2H2_type"/>
</dbReference>